<evidence type="ECO:0000256" key="6">
    <source>
        <dbReference type="SAM" id="SignalP"/>
    </source>
</evidence>
<keyword evidence="4" id="KW-0929">Antimicrobial</keyword>
<protein>
    <submittedName>
        <fullName evidence="7">Uncharacterized protein</fullName>
    </submittedName>
</protein>
<comment type="caution">
    <text evidence="7">The sequence shown here is derived from an EMBL/GenBank/DDBJ whole genome shotgun (WGS) entry which is preliminary data.</text>
</comment>
<keyword evidence="6" id="KW-0732">Signal</keyword>
<keyword evidence="8" id="KW-1185">Reference proteome</keyword>
<sequence>SQRHFEHSAKRMKGTALFLVLFMVVLLAQPGEGFVHLIGHAINAISSLFHGKNTKEQADQQELDQMQLDQKQNEMQLDQLQLDQMQKEKLDKRSLKDKLRQYHFN</sequence>
<proteinExistence type="inferred from homology"/>
<dbReference type="Pfam" id="PF08107">
    <property type="entry name" value="Antimicrobial12"/>
    <property type="match status" value="1"/>
</dbReference>
<evidence type="ECO:0000313" key="8">
    <source>
        <dbReference type="Proteomes" id="UP001345963"/>
    </source>
</evidence>
<keyword evidence="3" id="KW-0964">Secreted</keyword>
<evidence type="ECO:0000256" key="3">
    <source>
        <dbReference type="ARBA" id="ARBA00022525"/>
    </source>
</evidence>
<evidence type="ECO:0000256" key="2">
    <source>
        <dbReference type="ARBA" id="ARBA00007419"/>
    </source>
</evidence>
<comment type="subcellular location">
    <subcellularLocation>
        <location evidence="1">Secreted</location>
    </subcellularLocation>
</comment>
<dbReference type="EMBL" id="JAHUTI010054406">
    <property type="protein sequence ID" value="MED6250033.1"/>
    <property type="molecule type" value="Genomic_DNA"/>
</dbReference>
<evidence type="ECO:0000313" key="7">
    <source>
        <dbReference type="EMBL" id="MED6250033.1"/>
    </source>
</evidence>
<dbReference type="InterPro" id="IPR012515">
    <property type="entry name" value="Antimicrobial12"/>
</dbReference>
<evidence type="ECO:0000256" key="4">
    <source>
        <dbReference type="ARBA" id="ARBA00022529"/>
    </source>
</evidence>
<dbReference type="Proteomes" id="UP001345963">
    <property type="component" value="Unassembled WGS sequence"/>
</dbReference>
<name>A0ABU7BKB3_9TELE</name>
<keyword evidence="5" id="KW-0044">Antibiotic</keyword>
<gene>
    <name evidence="7" type="ORF">ATANTOWER_023514</name>
</gene>
<feature type="non-terminal residue" evidence="7">
    <location>
        <position position="1"/>
    </location>
</feature>
<feature type="signal peptide" evidence="6">
    <location>
        <begin position="1"/>
        <end position="33"/>
    </location>
</feature>
<organism evidence="7 8">
    <name type="scientific">Ataeniobius toweri</name>
    <dbReference type="NCBI Taxonomy" id="208326"/>
    <lineage>
        <taxon>Eukaryota</taxon>
        <taxon>Metazoa</taxon>
        <taxon>Chordata</taxon>
        <taxon>Craniata</taxon>
        <taxon>Vertebrata</taxon>
        <taxon>Euteleostomi</taxon>
        <taxon>Actinopterygii</taxon>
        <taxon>Neopterygii</taxon>
        <taxon>Teleostei</taxon>
        <taxon>Neoteleostei</taxon>
        <taxon>Acanthomorphata</taxon>
        <taxon>Ovalentaria</taxon>
        <taxon>Atherinomorphae</taxon>
        <taxon>Cyprinodontiformes</taxon>
        <taxon>Goodeidae</taxon>
        <taxon>Ataeniobius</taxon>
    </lineage>
</organism>
<evidence type="ECO:0000256" key="1">
    <source>
        <dbReference type="ARBA" id="ARBA00004613"/>
    </source>
</evidence>
<accession>A0ABU7BKB3</accession>
<reference evidence="7 8" key="1">
    <citation type="submission" date="2021-07" db="EMBL/GenBank/DDBJ databases">
        <authorList>
            <person name="Palmer J.M."/>
        </authorList>
    </citation>
    <scope>NUCLEOTIDE SEQUENCE [LARGE SCALE GENOMIC DNA]</scope>
    <source>
        <strain evidence="7 8">AT_MEX2019</strain>
        <tissue evidence="7">Muscle</tissue>
    </source>
</reference>
<feature type="chain" id="PRO_5045097768" evidence="6">
    <location>
        <begin position="34"/>
        <end position="105"/>
    </location>
</feature>
<evidence type="ECO:0000256" key="5">
    <source>
        <dbReference type="ARBA" id="ARBA00023022"/>
    </source>
</evidence>
<comment type="similarity">
    <text evidence="2">Belongs to the pleurocidin family.</text>
</comment>